<proteinExistence type="predicted"/>
<sequence>MGLCTSRPRADEDGFQGDELARGSEYSWTVKAGDSWLPRRSDTTSAPHSGRITNTVYSSDRSLRITNAANSGDRSGRQQLQFLGLGRSLTLPLGQGGCERQASAQLTPRSELQLQYSASTKVGTMRRDAYDSTPTSMLLLGQRAEAPRVDVAAEAPRTDVAAEAQPAMLTRVEAAVVNAAQGCGPGG</sequence>
<protein>
    <submittedName>
        <fullName evidence="1">Uncharacterized protein</fullName>
    </submittedName>
</protein>
<accession>A0A7R9YS11</accession>
<evidence type="ECO:0000313" key="1">
    <source>
        <dbReference type="EMBL" id="CAD8284481.1"/>
    </source>
</evidence>
<name>A0A7R9YS11_9CHLO</name>
<gene>
    <name evidence="1" type="ORF">CEUR00632_LOCUS4516</name>
</gene>
<reference evidence="1" key="1">
    <citation type="submission" date="2021-01" db="EMBL/GenBank/DDBJ databases">
        <authorList>
            <person name="Corre E."/>
            <person name="Pelletier E."/>
            <person name="Niang G."/>
            <person name="Scheremetjew M."/>
            <person name="Finn R."/>
            <person name="Kale V."/>
            <person name="Holt S."/>
            <person name="Cochrane G."/>
            <person name="Meng A."/>
            <person name="Brown T."/>
            <person name="Cohen L."/>
        </authorList>
    </citation>
    <scope>NUCLEOTIDE SEQUENCE</scope>
    <source>
        <strain evidence="1">CCMP219</strain>
    </source>
</reference>
<organism evidence="1">
    <name type="scientific">Chlamydomonas euryale</name>
    <dbReference type="NCBI Taxonomy" id="1486919"/>
    <lineage>
        <taxon>Eukaryota</taxon>
        <taxon>Viridiplantae</taxon>
        <taxon>Chlorophyta</taxon>
        <taxon>core chlorophytes</taxon>
        <taxon>Chlorophyceae</taxon>
        <taxon>CS clade</taxon>
        <taxon>Chlamydomonadales</taxon>
        <taxon>Chlamydomonadaceae</taxon>
        <taxon>Chlamydomonas</taxon>
    </lineage>
</organism>
<dbReference type="EMBL" id="HBEC01009792">
    <property type="protein sequence ID" value="CAD8284481.1"/>
    <property type="molecule type" value="Transcribed_RNA"/>
</dbReference>
<dbReference type="AlphaFoldDB" id="A0A7R9YS11"/>